<evidence type="ECO:0000259" key="1">
    <source>
        <dbReference type="Pfam" id="PF22599"/>
    </source>
</evidence>
<dbReference type="InterPro" id="IPR054384">
    <property type="entry name" value="SecDF_P1_head"/>
</dbReference>
<dbReference type="Pfam" id="PF22599">
    <property type="entry name" value="SecDF_P1_head"/>
    <property type="match status" value="1"/>
</dbReference>
<name>A0A8J7IVJ3_9RHOB</name>
<dbReference type="Gene3D" id="3.30.1360.200">
    <property type="match status" value="1"/>
</dbReference>
<sequence length="166" mass="17723">MTSESIQTWVKSAFMAVIVLLFSVWPAVSDGLSFHEVTGRTIDMTEEVPDGQMLVPGRDDAHDIYIVRVETILPQGAFADAYASLDQNGAPGITVEFTPGASAVFALYTADNVGKTVAIIFDGEVFTAPRIMSEIISSVALITGSFTREEAAFIAAEIKSGADLQD</sequence>
<gene>
    <name evidence="2" type="ORF">H1D41_07030</name>
</gene>
<keyword evidence="3" id="KW-1185">Reference proteome</keyword>
<comment type="caution">
    <text evidence="2">The sequence shown here is derived from an EMBL/GenBank/DDBJ whole genome shotgun (WGS) entry which is preliminary data.</text>
</comment>
<dbReference type="RefSeq" id="WP_228848221.1">
    <property type="nucleotide sequence ID" value="NZ_JADCKQ010000004.1"/>
</dbReference>
<organism evidence="2 3">
    <name type="scientific">Halocynthiibacter styelae</name>
    <dbReference type="NCBI Taxonomy" id="2761955"/>
    <lineage>
        <taxon>Bacteria</taxon>
        <taxon>Pseudomonadati</taxon>
        <taxon>Pseudomonadota</taxon>
        <taxon>Alphaproteobacteria</taxon>
        <taxon>Rhodobacterales</taxon>
        <taxon>Paracoccaceae</taxon>
        <taxon>Halocynthiibacter</taxon>
    </lineage>
</organism>
<protein>
    <recommendedName>
        <fullName evidence="1">SecDF P1 head subdomain domain-containing protein</fullName>
    </recommendedName>
</protein>
<evidence type="ECO:0000313" key="3">
    <source>
        <dbReference type="Proteomes" id="UP000640583"/>
    </source>
</evidence>
<proteinExistence type="predicted"/>
<accession>A0A8J7IVJ3</accession>
<evidence type="ECO:0000313" key="2">
    <source>
        <dbReference type="EMBL" id="MBI1493383.1"/>
    </source>
</evidence>
<dbReference type="EMBL" id="JADCKQ010000004">
    <property type="protein sequence ID" value="MBI1493383.1"/>
    <property type="molecule type" value="Genomic_DNA"/>
</dbReference>
<feature type="domain" description="SecDF P1 head subdomain" evidence="1">
    <location>
        <begin position="57"/>
        <end position="162"/>
    </location>
</feature>
<dbReference type="Proteomes" id="UP000640583">
    <property type="component" value="Unassembled WGS sequence"/>
</dbReference>
<dbReference type="AlphaFoldDB" id="A0A8J7IVJ3"/>
<reference evidence="2" key="1">
    <citation type="submission" date="2020-10" db="EMBL/GenBank/DDBJ databases">
        <title>Paenihalocynthiibacter styelae gen. nov., sp. nov., isolated from stalked sea squirt Styela clava.</title>
        <authorList>
            <person name="Kim Y.-O."/>
            <person name="Yoon J.-H."/>
        </authorList>
    </citation>
    <scope>NUCLEOTIDE SEQUENCE</scope>
    <source>
        <strain evidence="2">MYP1-1</strain>
    </source>
</reference>